<dbReference type="InterPro" id="IPR032710">
    <property type="entry name" value="NTF2-like_dom_sf"/>
</dbReference>
<evidence type="ECO:0000256" key="1">
    <source>
        <dbReference type="SAM" id="SignalP"/>
    </source>
</evidence>
<dbReference type="STRING" id="69395.AQ619_16530"/>
<keyword evidence="3" id="KW-1185">Reference proteome</keyword>
<sequence length="149" mass="15797">MLAVALAAASTPALAADPDETAVLDSVQRFFDAIARADPAAMQAVVLPGGQLAAVGLTADGATTFSRFAVEDSLGRLIKPGRNERMWAHQVMRRGPLATVTGPYEFLIDGVTSHCGVEVFTLIKQDGVWRIASLTWTKEPEACSELGAR</sequence>
<feature type="signal peptide" evidence="1">
    <location>
        <begin position="1"/>
        <end position="15"/>
    </location>
</feature>
<feature type="chain" id="PRO_5012881571" description="DUF4440 domain-containing protein" evidence="1">
    <location>
        <begin position="16"/>
        <end position="149"/>
    </location>
</feature>
<protein>
    <recommendedName>
        <fullName evidence="4">DUF4440 domain-containing protein</fullName>
    </recommendedName>
</protein>
<reference evidence="2 3" key="1">
    <citation type="submission" date="2015-10" db="EMBL/GenBank/DDBJ databases">
        <title>Conservation of the essential genome among Caulobacter and Brevundimonas species.</title>
        <authorList>
            <person name="Scott D."/>
            <person name="Ely B."/>
        </authorList>
    </citation>
    <scope>NUCLEOTIDE SEQUENCE [LARGE SCALE GENOMIC DNA]</scope>
    <source>
        <strain evidence="2 3">CB4</strain>
    </source>
</reference>
<keyword evidence="1" id="KW-0732">Signal</keyword>
<organism evidence="2 3">
    <name type="scientific">Caulobacter henricii</name>
    <dbReference type="NCBI Taxonomy" id="69395"/>
    <lineage>
        <taxon>Bacteria</taxon>
        <taxon>Pseudomonadati</taxon>
        <taxon>Pseudomonadota</taxon>
        <taxon>Alphaproteobacteria</taxon>
        <taxon>Caulobacterales</taxon>
        <taxon>Caulobacteraceae</taxon>
        <taxon>Caulobacter</taxon>
    </lineage>
</organism>
<name>A0A0N7JI71_9CAUL</name>
<evidence type="ECO:0000313" key="3">
    <source>
        <dbReference type="Proteomes" id="UP000056905"/>
    </source>
</evidence>
<dbReference type="KEGG" id="chq:AQ619_16530"/>
<accession>A0A0N7JI71</accession>
<dbReference type="SUPFAM" id="SSF54427">
    <property type="entry name" value="NTF2-like"/>
    <property type="match status" value="1"/>
</dbReference>
<dbReference type="Proteomes" id="UP000056905">
    <property type="component" value="Chromosome"/>
</dbReference>
<dbReference type="AlphaFoldDB" id="A0A0N7JI71"/>
<dbReference type="Gene3D" id="3.10.450.50">
    <property type="match status" value="1"/>
</dbReference>
<dbReference type="OrthoDB" id="117186at2"/>
<evidence type="ECO:0008006" key="4">
    <source>
        <dbReference type="Google" id="ProtNLM"/>
    </source>
</evidence>
<dbReference type="EMBL" id="CP013002">
    <property type="protein sequence ID" value="ALL15378.1"/>
    <property type="molecule type" value="Genomic_DNA"/>
</dbReference>
<evidence type="ECO:0000313" key="2">
    <source>
        <dbReference type="EMBL" id="ALL15378.1"/>
    </source>
</evidence>
<gene>
    <name evidence="2" type="ORF">AQ619_16530</name>
</gene>
<proteinExistence type="predicted"/>